<dbReference type="Gene3D" id="2.120.10.30">
    <property type="entry name" value="TolB, C-terminal domain"/>
    <property type="match status" value="1"/>
</dbReference>
<dbReference type="AlphaFoldDB" id="H8KZ49"/>
<reference evidence="3" key="1">
    <citation type="submission" date="2012-02" db="EMBL/GenBank/DDBJ databases">
        <title>The complete genome of Frateuria aurantia DSM 6220.</title>
        <authorList>
            <consortium name="US DOE Joint Genome Institute (JGI-PGF)"/>
            <person name="Lucas S."/>
            <person name="Copeland A."/>
            <person name="Lapidus A."/>
            <person name="Glavina del Rio T."/>
            <person name="Dalin E."/>
            <person name="Tice H."/>
            <person name="Bruce D."/>
            <person name="Goodwin L."/>
            <person name="Pitluck S."/>
            <person name="Peters L."/>
            <person name="Ovchinnikova G."/>
            <person name="Teshima H."/>
            <person name="Kyrpides N."/>
            <person name="Mavromatis K."/>
            <person name="Ivanova N."/>
            <person name="Brettin T."/>
            <person name="Detter J.C."/>
            <person name="Han C."/>
            <person name="Larimer F."/>
            <person name="Land M."/>
            <person name="Hauser L."/>
            <person name="Markowitz V."/>
            <person name="Cheng J.-F."/>
            <person name="Hugenholtz P."/>
            <person name="Woyke T."/>
            <person name="Wu D."/>
            <person name="Brambilla E."/>
            <person name="Klenk H.-P."/>
            <person name="Eisen J.A."/>
        </authorList>
    </citation>
    <scope>NUCLEOTIDE SEQUENCE</scope>
    <source>
        <strain evidence="3">DSM 6220</strain>
    </source>
</reference>
<dbReference type="eggNOG" id="COG2133">
    <property type="taxonomic scope" value="Bacteria"/>
</dbReference>
<dbReference type="Pfam" id="PF22807">
    <property type="entry name" value="TrAA12"/>
    <property type="match status" value="1"/>
</dbReference>
<dbReference type="HOGENOM" id="CLU_024435_3_0_6"/>
<sequence length="368" mass="40342">MLKFGIMLCLAMSVLMASARSEASSVPASLQLPPGFHIDIYRDGLRDVRELALGRQGTVFVGSMNAGVVYALIDADHDGHAEQVQVVARNLELPSGIAFSQGNLYVATVHQVLELPAIESHLEHPPVPRVLADQLPYREGDHSWRFLGVGPDRRLYVSIGAPCNACEVGTGFGKLIRMNLDGSGREDVAWGIRNSVGFTWQPGSGRLWFTDNGRDLMGDDVPSDELNRLDHVGQHFGFPYCHQGDVPDPRLGAGHPCSAYSPPVWKLGAHVAALGLRFHVGGNWPPPWRNALLIAEHGSWNRTEKSGYRVMAISLREGEPTGEFPLVDGFQHDEHVYGRPADVLELPDGSVLIADDFAGRVYRVTYQQ</sequence>
<evidence type="ECO:0000313" key="3">
    <source>
        <dbReference type="EMBL" id="AFC84540.1"/>
    </source>
</evidence>
<evidence type="ECO:0000313" key="4">
    <source>
        <dbReference type="Proteomes" id="UP000005234"/>
    </source>
</evidence>
<evidence type="ECO:0000259" key="2">
    <source>
        <dbReference type="Pfam" id="PF22807"/>
    </source>
</evidence>
<protein>
    <submittedName>
        <fullName evidence="3">Glucose/sorbosone dehydrogenase</fullName>
    </submittedName>
</protein>
<feature type="domain" description="Pyrroloquinoline quinone-dependent pyranose dehydrogenase beta-propeller" evidence="2">
    <location>
        <begin position="187"/>
        <end position="321"/>
    </location>
</feature>
<dbReference type="PANTHER" id="PTHR33546:SF1">
    <property type="entry name" value="LARGE, MULTIFUNCTIONAL SECRETED PROTEIN"/>
    <property type="match status" value="1"/>
</dbReference>
<feature type="signal peptide" evidence="1">
    <location>
        <begin position="1"/>
        <end position="19"/>
    </location>
</feature>
<gene>
    <name evidence="3" type="ordered locus">Fraau_0029</name>
</gene>
<accession>H8KZ49</accession>
<dbReference type="InterPro" id="IPR011042">
    <property type="entry name" value="6-blade_b-propeller_TolB-like"/>
</dbReference>
<name>H8KZ49_FRAAD</name>
<keyword evidence="1" id="KW-0732">Signal</keyword>
<feature type="chain" id="PRO_5003614736" evidence="1">
    <location>
        <begin position="20"/>
        <end position="368"/>
    </location>
</feature>
<dbReference type="SUPFAM" id="SSF50952">
    <property type="entry name" value="Soluble quinoprotein glucose dehydrogenase"/>
    <property type="match status" value="1"/>
</dbReference>
<dbReference type="OrthoDB" id="9770043at2"/>
<organism evidence="3 4">
    <name type="scientific">Frateuria aurantia (strain ATCC 33424 / DSM 6220 / KCTC 2777 / LMG 1558 / NBRC 3245 / NCIMB 13370)</name>
    <name type="common">Acetobacter aurantius</name>
    <dbReference type="NCBI Taxonomy" id="767434"/>
    <lineage>
        <taxon>Bacteria</taxon>
        <taxon>Pseudomonadati</taxon>
        <taxon>Pseudomonadota</taxon>
        <taxon>Gammaproteobacteria</taxon>
        <taxon>Lysobacterales</taxon>
        <taxon>Rhodanobacteraceae</taxon>
        <taxon>Frateuria</taxon>
    </lineage>
</organism>
<dbReference type="RefSeq" id="WP_014401546.1">
    <property type="nucleotide sequence ID" value="NC_017033.1"/>
</dbReference>
<dbReference type="Proteomes" id="UP000005234">
    <property type="component" value="Chromosome"/>
</dbReference>
<dbReference type="PANTHER" id="PTHR33546">
    <property type="entry name" value="LARGE, MULTIFUNCTIONAL SECRETED PROTEIN-RELATED"/>
    <property type="match status" value="1"/>
</dbReference>
<evidence type="ECO:0000256" key="1">
    <source>
        <dbReference type="SAM" id="SignalP"/>
    </source>
</evidence>
<keyword evidence="4" id="KW-1185">Reference proteome</keyword>
<dbReference type="STRING" id="767434.Fraau_0029"/>
<proteinExistence type="predicted"/>
<dbReference type="InterPro" id="IPR011041">
    <property type="entry name" value="Quinoprot_gluc/sorb_DH_b-prop"/>
</dbReference>
<dbReference type="EMBL" id="CP003350">
    <property type="protein sequence ID" value="AFC84540.1"/>
    <property type="molecule type" value="Genomic_DNA"/>
</dbReference>
<dbReference type="InterPro" id="IPR054539">
    <property type="entry name" value="Beta-prop_PDH"/>
</dbReference>
<dbReference type="KEGG" id="fau:Fraau_0029"/>